<dbReference type="Gene3D" id="3.40.30.10">
    <property type="entry name" value="Glutaredoxin"/>
    <property type="match status" value="1"/>
</dbReference>
<dbReference type="CDD" id="cd02987">
    <property type="entry name" value="Phd_like_Phd"/>
    <property type="match status" value="1"/>
</dbReference>
<feature type="region of interest" description="Disordered" evidence="2">
    <location>
        <begin position="1"/>
        <end position="53"/>
    </location>
</feature>
<dbReference type="EMBL" id="CAJFCW020000004">
    <property type="protein sequence ID" value="CAG9110723.1"/>
    <property type="molecule type" value="Genomic_DNA"/>
</dbReference>
<evidence type="ECO:0000259" key="3">
    <source>
        <dbReference type="Pfam" id="PF02114"/>
    </source>
</evidence>
<comment type="similarity">
    <text evidence="1">Belongs to the phosducin family.</text>
</comment>
<organism evidence="4 5">
    <name type="scientific">Bursaphelenchus okinawaensis</name>
    <dbReference type="NCBI Taxonomy" id="465554"/>
    <lineage>
        <taxon>Eukaryota</taxon>
        <taxon>Metazoa</taxon>
        <taxon>Ecdysozoa</taxon>
        <taxon>Nematoda</taxon>
        <taxon>Chromadorea</taxon>
        <taxon>Rhabditida</taxon>
        <taxon>Tylenchina</taxon>
        <taxon>Tylenchomorpha</taxon>
        <taxon>Aphelenchoidea</taxon>
        <taxon>Aphelenchoididae</taxon>
        <taxon>Bursaphelenchus</taxon>
    </lineage>
</organism>
<dbReference type="PANTHER" id="PTHR46052">
    <property type="entry name" value="PHOSDUCIN-LIKE PROTEIN"/>
    <property type="match status" value="1"/>
</dbReference>
<dbReference type="InterPro" id="IPR024253">
    <property type="entry name" value="Phosducin_thioredoxin-like_dom"/>
</dbReference>
<dbReference type="InterPro" id="IPR036249">
    <property type="entry name" value="Thioredoxin-like_sf"/>
</dbReference>
<protein>
    <recommendedName>
        <fullName evidence="3">Phosducin domain-containing protein</fullName>
    </recommendedName>
</protein>
<evidence type="ECO:0000313" key="4">
    <source>
        <dbReference type="EMBL" id="CAD5218496.1"/>
    </source>
</evidence>
<feature type="domain" description="Phosducin" evidence="3">
    <location>
        <begin position="86"/>
        <end position="222"/>
    </location>
</feature>
<dbReference type="GO" id="GO:0008277">
    <property type="term" value="P:regulation of G protein-coupled receptor signaling pathway"/>
    <property type="evidence" value="ECO:0007669"/>
    <property type="project" value="InterPro"/>
</dbReference>
<dbReference type="InterPro" id="IPR051499">
    <property type="entry name" value="Phosducin-like_reg"/>
</dbReference>
<gene>
    <name evidence="4" type="ORF">BOKJ2_LOCUS7706</name>
</gene>
<dbReference type="PANTHER" id="PTHR46052:SF1">
    <property type="entry name" value="PHOSDUCIN-LIKE PROTEIN"/>
    <property type="match status" value="1"/>
</dbReference>
<dbReference type="Pfam" id="PF02114">
    <property type="entry name" value="Phosducin"/>
    <property type="match status" value="1"/>
</dbReference>
<accession>A0A811KRU9</accession>
<reference evidence="4" key="1">
    <citation type="submission" date="2020-09" db="EMBL/GenBank/DDBJ databases">
        <authorList>
            <person name="Kikuchi T."/>
        </authorList>
    </citation>
    <scope>NUCLEOTIDE SEQUENCE</scope>
    <source>
        <strain evidence="4">SH1</strain>
    </source>
</reference>
<evidence type="ECO:0000313" key="5">
    <source>
        <dbReference type="Proteomes" id="UP000614601"/>
    </source>
</evidence>
<evidence type="ECO:0000256" key="2">
    <source>
        <dbReference type="SAM" id="MobiDB-lite"/>
    </source>
</evidence>
<evidence type="ECO:0000256" key="1">
    <source>
        <dbReference type="ARBA" id="ARBA00009686"/>
    </source>
</evidence>
<dbReference type="EMBL" id="CAJFDH010000004">
    <property type="protein sequence ID" value="CAD5218496.1"/>
    <property type="molecule type" value="Genomic_DNA"/>
</dbReference>
<dbReference type="AlphaFoldDB" id="A0A811KRU9"/>
<sequence length="229" mass="26263">MATLDERYLDGPNVGYCSSSDEDEPEPSAPSKGPSDPRNAPQTGPKGVLTDYRDAQHAMKYKQLLQEKKLLKEAERFSLSGKKEESDDDEDALEAIRQKRLEHLKNMNRTRIVELPNKDEFLNVIESTKEMGDVVIHIYRDGLEATQTLNESLLDLASQTKNTRYYKVRASVLDLTKQFKETALPTLQIYSKERLVGNFVRITDQLSEDFDVRDLKNLILEHQVSLQFK</sequence>
<dbReference type="InterPro" id="IPR001200">
    <property type="entry name" value="Phosducin"/>
</dbReference>
<comment type="caution">
    <text evidence="4">The sequence shown here is derived from an EMBL/GenBank/DDBJ whole genome shotgun (WGS) entry which is preliminary data.</text>
</comment>
<name>A0A811KRU9_9BILA</name>
<dbReference type="OrthoDB" id="70588at2759"/>
<dbReference type="Proteomes" id="UP000614601">
    <property type="component" value="Unassembled WGS sequence"/>
</dbReference>
<dbReference type="Proteomes" id="UP000783686">
    <property type="component" value="Unassembled WGS sequence"/>
</dbReference>
<proteinExistence type="inferred from homology"/>
<dbReference type="SUPFAM" id="SSF52833">
    <property type="entry name" value="Thioredoxin-like"/>
    <property type="match status" value="1"/>
</dbReference>
<keyword evidence="5" id="KW-1185">Reference proteome</keyword>